<name>A0A9E8MKV4_9MICO</name>
<evidence type="ECO:0000256" key="3">
    <source>
        <dbReference type="SAM" id="Phobius"/>
    </source>
</evidence>
<evidence type="ECO:0000313" key="5">
    <source>
        <dbReference type="EMBL" id="WAB80927.1"/>
    </source>
</evidence>
<dbReference type="Proteomes" id="UP001164706">
    <property type="component" value="Chromosome"/>
</dbReference>
<dbReference type="Pfam" id="PF04536">
    <property type="entry name" value="TPM_phosphatase"/>
    <property type="match status" value="1"/>
</dbReference>
<protein>
    <submittedName>
        <fullName evidence="5">TPM domain-containing protein</fullName>
    </submittedName>
</protein>
<evidence type="ECO:0000256" key="2">
    <source>
        <dbReference type="SAM" id="MobiDB-lite"/>
    </source>
</evidence>
<feature type="coiled-coil region" evidence="1">
    <location>
        <begin position="304"/>
        <end position="366"/>
    </location>
</feature>
<dbReference type="AlphaFoldDB" id="A0A9E8MKV4"/>
<gene>
    <name evidence="5" type="ORF">OVN18_10195</name>
</gene>
<proteinExistence type="predicted"/>
<organism evidence="5 6">
    <name type="scientific">Microcella daejeonensis</name>
    <dbReference type="NCBI Taxonomy" id="2994971"/>
    <lineage>
        <taxon>Bacteria</taxon>
        <taxon>Bacillati</taxon>
        <taxon>Actinomycetota</taxon>
        <taxon>Actinomycetes</taxon>
        <taxon>Micrococcales</taxon>
        <taxon>Microbacteriaceae</taxon>
        <taxon>Microcella</taxon>
    </lineage>
</organism>
<keyword evidence="6" id="KW-1185">Reference proteome</keyword>
<dbReference type="Gene3D" id="3.10.310.50">
    <property type="match status" value="1"/>
</dbReference>
<dbReference type="InterPro" id="IPR007621">
    <property type="entry name" value="TPM_dom"/>
</dbReference>
<keyword evidence="3" id="KW-1133">Transmembrane helix</keyword>
<dbReference type="EMBL" id="CP113089">
    <property type="protein sequence ID" value="WAB80927.1"/>
    <property type="molecule type" value="Genomic_DNA"/>
</dbReference>
<feature type="region of interest" description="Disordered" evidence="2">
    <location>
        <begin position="662"/>
        <end position="715"/>
    </location>
</feature>
<keyword evidence="3" id="KW-0812">Transmembrane</keyword>
<feature type="region of interest" description="Disordered" evidence="2">
    <location>
        <begin position="1"/>
        <end position="27"/>
    </location>
</feature>
<evidence type="ECO:0000259" key="4">
    <source>
        <dbReference type="Pfam" id="PF04536"/>
    </source>
</evidence>
<feature type="compositionally biased region" description="Basic and acidic residues" evidence="2">
    <location>
        <begin position="1"/>
        <end position="10"/>
    </location>
</feature>
<keyword evidence="3" id="KW-0472">Membrane</keyword>
<feature type="transmembrane region" description="Helical" evidence="3">
    <location>
        <begin position="188"/>
        <end position="209"/>
    </location>
</feature>
<accession>A0A9E8MKV4</accession>
<dbReference type="RefSeq" id="WP_267780676.1">
    <property type="nucleotide sequence ID" value="NZ_CP113089.1"/>
</dbReference>
<feature type="compositionally biased region" description="Gly residues" evidence="2">
    <location>
        <begin position="681"/>
        <end position="715"/>
    </location>
</feature>
<reference evidence="5" key="1">
    <citation type="submission" date="2022-11" db="EMBL/GenBank/DDBJ databases">
        <title>Description of Microcella daejonensis nov. sp, isolated from riverside soil.</title>
        <authorList>
            <person name="Molina K.M."/>
            <person name="Kim S.B."/>
        </authorList>
    </citation>
    <scope>NUCLEOTIDE SEQUENCE</scope>
    <source>
        <strain evidence="5">MMS21-STM12</strain>
    </source>
</reference>
<evidence type="ECO:0000313" key="6">
    <source>
        <dbReference type="Proteomes" id="UP001164706"/>
    </source>
</evidence>
<dbReference type="KEGG" id="mdb:OVN18_10195"/>
<keyword evidence="1" id="KW-0175">Coiled coil</keyword>
<feature type="domain" description="TPM" evidence="4">
    <location>
        <begin position="63"/>
        <end position="179"/>
    </location>
</feature>
<sequence length="715" mass="70989">MAGTAREPDRTAPSLTPPRSRARGTGRAPRRLLAAAAALALVVGGAPSPALASEPVDLGGAYVLDETGVLDGRIEMIEAELDALIEAEGASLFVVVTDRFDGTATPADWADRSAVVSGLGDRDALLAIAVDDRAYAYSVGAEWPVDDATLARAETEALLPALRADDYAGGVIAFSEALRGQSTGAGGAPLLAIVVLGAVVIAVVIWLVLRRRRRTGAGGGGAPDRETPAQTEARASRRLVELDDALTTSEQELGFAEAQFGAEAVAPFRDAVREARARVAEAFRLHGGTAAPEGETGEQRQARLQRAAALCDEADALLEQQEEAFDALRDVEAGLPEALPALRAAHPALQDRAQAAAQQLEALRTRFAPAALTAVADADAQQQGLLSLIEAELAEAEQSVAAGATGAAAVDVRAAQLAQSQLTASLDGLERLAAELDAAAVALPAHRVELEQGIAAARGLPASEALAAAIATAEAARAATDQGAADPLAAAHRLVEADRALDAAIDSARAEVDRRAAAVAALDRSLAAARSRILSAAEFIAAHRGAVGATARAALAEAQALLDTAVAAQQADPLAAVAASQQAVQRAAQALEAAQADVASRLDGAEQGGLLGGAGGGGGLGGLGGLGGMLGGAMGGSRGGSGIGDAIIGGIIGGLLSGGGGSRGSGGSGFGGPSFGSSRRSGGGGFGGGGFGGGARRASSGGGRSSGRRSGGGRF</sequence>
<feature type="region of interest" description="Disordered" evidence="2">
    <location>
        <begin position="215"/>
        <end position="234"/>
    </location>
</feature>
<feature type="compositionally biased region" description="Gly residues" evidence="2">
    <location>
        <begin position="662"/>
        <end position="674"/>
    </location>
</feature>
<evidence type="ECO:0000256" key="1">
    <source>
        <dbReference type="SAM" id="Coils"/>
    </source>
</evidence>